<organism evidence="2 3">
    <name type="scientific">Wenyingzhuangia marina</name>
    <dbReference type="NCBI Taxonomy" id="1195760"/>
    <lineage>
        <taxon>Bacteria</taxon>
        <taxon>Pseudomonadati</taxon>
        <taxon>Bacteroidota</taxon>
        <taxon>Flavobacteriia</taxon>
        <taxon>Flavobacteriales</taxon>
        <taxon>Flavobacteriaceae</taxon>
        <taxon>Wenyingzhuangia</taxon>
    </lineage>
</organism>
<name>A0A1M5V4F1_9FLAO</name>
<dbReference type="STRING" id="1195760.SAMN05444281_1496"/>
<dbReference type="AlphaFoldDB" id="A0A1M5V4F1"/>
<evidence type="ECO:0000313" key="2">
    <source>
        <dbReference type="EMBL" id="SHH70050.1"/>
    </source>
</evidence>
<gene>
    <name evidence="2" type="ORF">SAMN05444281_1496</name>
</gene>
<keyword evidence="3" id="KW-1185">Reference proteome</keyword>
<dbReference type="OrthoDB" id="598035at2"/>
<accession>A0A1M5V4F1</accession>
<sequence length="109" mass="11651">MSQNTNTALGILAGLTTGALLGVLFAPAKGSKTRKIIKDKVTETGETLVNEAESLRNSVADSISAKKETLEEQIEDLVSTGSHKAEDVITSLEKQLEVLKAKNKKLQKS</sequence>
<dbReference type="InterPro" id="IPR024623">
    <property type="entry name" value="YtxH"/>
</dbReference>
<keyword evidence="1" id="KW-0175">Coiled coil</keyword>
<evidence type="ECO:0000256" key="1">
    <source>
        <dbReference type="SAM" id="Coils"/>
    </source>
</evidence>
<dbReference type="EMBL" id="FQXQ01000003">
    <property type="protein sequence ID" value="SHH70050.1"/>
    <property type="molecule type" value="Genomic_DNA"/>
</dbReference>
<protein>
    <submittedName>
        <fullName evidence="2">Gas vesicle protein</fullName>
    </submittedName>
</protein>
<dbReference type="Pfam" id="PF12732">
    <property type="entry name" value="YtxH"/>
    <property type="match status" value="1"/>
</dbReference>
<dbReference type="Proteomes" id="UP000184109">
    <property type="component" value="Unassembled WGS sequence"/>
</dbReference>
<dbReference type="RefSeq" id="WP_073120077.1">
    <property type="nucleotide sequence ID" value="NZ_BMEN01000003.1"/>
</dbReference>
<feature type="coiled-coil region" evidence="1">
    <location>
        <begin position="60"/>
        <end position="109"/>
    </location>
</feature>
<reference evidence="3" key="1">
    <citation type="submission" date="2016-11" db="EMBL/GenBank/DDBJ databases">
        <authorList>
            <person name="Varghese N."/>
            <person name="Submissions S."/>
        </authorList>
    </citation>
    <scope>NUCLEOTIDE SEQUENCE [LARGE SCALE GENOMIC DNA]</scope>
    <source>
        <strain evidence="3">DSM 100572</strain>
    </source>
</reference>
<proteinExistence type="predicted"/>
<evidence type="ECO:0000313" key="3">
    <source>
        <dbReference type="Proteomes" id="UP000184109"/>
    </source>
</evidence>